<sequence>MDPQLGCGLFRTPTEIRHAIYAYLDLPKHIHVVSKKNRSRLFRCAIGDNPREQDHIVSIENEWDCSHDRPKKLGLQARRLRSTFAEHWCCEEIALGWSELEEENKTIDLVDVLLVCKRVCIDLSSFLANKANILINDIETLDAIGRRLEEPTASEPVVMMISALDVRHLSVILRLPLSFALAFDDSSDDPLQMQQWELAWRSLANVKSLRNVNVWLDHDDPSSWSIVNERDIASSIEALSVMRPNTTVSINLPNLHPKYETPERHFMDDESASSSLEITRRERQSYFADSSNDGSVIRKFDFPNPGMQDLLYFALDSHLRLRGHGHEEVSRQWKSGKEAEALEEQRAMWRRGVDVDKYERDLQEQLNETYCSIPQI</sequence>
<reference evidence="2" key="1">
    <citation type="journal article" date="2020" name="Stud. Mycol.">
        <title>101 Dothideomycetes genomes: a test case for predicting lifestyles and emergence of pathogens.</title>
        <authorList>
            <person name="Haridas S."/>
            <person name="Albert R."/>
            <person name="Binder M."/>
            <person name="Bloem J."/>
            <person name="Labutti K."/>
            <person name="Salamov A."/>
            <person name="Andreopoulos B."/>
            <person name="Baker S."/>
            <person name="Barry K."/>
            <person name="Bills G."/>
            <person name="Bluhm B."/>
            <person name="Cannon C."/>
            <person name="Castanera R."/>
            <person name="Culley D."/>
            <person name="Daum C."/>
            <person name="Ezra D."/>
            <person name="Gonzalez J."/>
            <person name="Henrissat B."/>
            <person name="Kuo A."/>
            <person name="Liang C."/>
            <person name="Lipzen A."/>
            <person name="Lutzoni F."/>
            <person name="Magnuson J."/>
            <person name="Mondo S."/>
            <person name="Nolan M."/>
            <person name="Ohm R."/>
            <person name="Pangilinan J."/>
            <person name="Park H.-J."/>
            <person name="Ramirez L."/>
            <person name="Alfaro M."/>
            <person name="Sun H."/>
            <person name="Tritt A."/>
            <person name="Yoshinaga Y."/>
            <person name="Zwiers L.-H."/>
            <person name="Turgeon B."/>
            <person name="Goodwin S."/>
            <person name="Spatafora J."/>
            <person name="Crous P."/>
            <person name="Grigoriev I."/>
        </authorList>
    </citation>
    <scope>NUCLEOTIDE SEQUENCE</scope>
    <source>
        <strain evidence="2">CBS 627.86</strain>
    </source>
</reference>
<gene>
    <name evidence="2" type="ORF">BDV96DRAFT_639136</name>
</gene>
<dbReference type="OrthoDB" id="4757095at2759"/>
<keyword evidence="3" id="KW-1185">Reference proteome</keyword>
<evidence type="ECO:0000313" key="2">
    <source>
        <dbReference type="EMBL" id="KAF2122556.1"/>
    </source>
</evidence>
<dbReference type="Proteomes" id="UP000799770">
    <property type="component" value="Unassembled WGS sequence"/>
</dbReference>
<dbReference type="AlphaFoldDB" id="A0A6A5ZTG9"/>
<proteinExistence type="predicted"/>
<feature type="domain" description="DUF7730" evidence="1">
    <location>
        <begin position="5"/>
        <end position="253"/>
    </location>
</feature>
<dbReference type="InterPro" id="IPR056632">
    <property type="entry name" value="DUF7730"/>
</dbReference>
<accession>A0A6A5ZTG9</accession>
<organism evidence="2 3">
    <name type="scientific">Lophiotrema nucula</name>
    <dbReference type="NCBI Taxonomy" id="690887"/>
    <lineage>
        <taxon>Eukaryota</taxon>
        <taxon>Fungi</taxon>
        <taxon>Dikarya</taxon>
        <taxon>Ascomycota</taxon>
        <taxon>Pezizomycotina</taxon>
        <taxon>Dothideomycetes</taxon>
        <taxon>Pleosporomycetidae</taxon>
        <taxon>Pleosporales</taxon>
        <taxon>Lophiotremataceae</taxon>
        <taxon>Lophiotrema</taxon>
    </lineage>
</organism>
<evidence type="ECO:0000259" key="1">
    <source>
        <dbReference type="Pfam" id="PF24864"/>
    </source>
</evidence>
<name>A0A6A5ZTG9_9PLEO</name>
<protein>
    <recommendedName>
        <fullName evidence="1">DUF7730 domain-containing protein</fullName>
    </recommendedName>
</protein>
<evidence type="ECO:0000313" key="3">
    <source>
        <dbReference type="Proteomes" id="UP000799770"/>
    </source>
</evidence>
<dbReference type="Pfam" id="PF24864">
    <property type="entry name" value="DUF7730"/>
    <property type="match status" value="1"/>
</dbReference>
<dbReference type="EMBL" id="ML977310">
    <property type="protein sequence ID" value="KAF2122556.1"/>
    <property type="molecule type" value="Genomic_DNA"/>
</dbReference>